<evidence type="ECO:0000313" key="1">
    <source>
        <dbReference type="EMBL" id="EMS53382.1"/>
    </source>
</evidence>
<proteinExistence type="predicted"/>
<dbReference type="EMBL" id="KD195408">
    <property type="protein sequence ID" value="EMS53382.1"/>
    <property type="molecule type" value="Genomic_DNA"/>
</dbReference>
<reference evidence="1" key="1">
    <citation type="journal article" date="2013" name="Nature">
        <title>Draft genome of the wheat A-genome progenitor Triticum urartu.</title>
        <authorList>
            <person name="Ling H.Q."/>
            <person name="Zhao S."/>
            <person name="Liu D."/>
            <person name="Wang J."/>
            <person name="Sun H."/>
            <person name="Zhang C."/>
            <person name="Fan H."/>
            <person name="Li D."/>
            <person name="Dong L."/>
            <person name="Tao Y."/>
            <person name="Gao C."/>
            <person name="Wu H."/>
            <person name="Li Y."/>
            <person name="Cui Y."/>
            <person name="Guo X."/>
            <person name="Zheng S."/>
            <person name="Wang B."/>
            <person name="Yu K."/>
            <person name="Liang Q."/>
            <person name="Yang W."/>
            <person name="Lou X."/>
            <person name="Chen J."/>
            <person name="Feng M."/>
            <person name="Jian J."/>
            <person name="Zhang X."/>
            <person name="Luo G."/>
            <person name="Jiang Y."/>
            <person name="Liu J."/>
            <person name="Wang Z."/>
            <person name="Sha Y."/>
            <person name="Zhang B."/>
            <person name="Wu H."/>
            <person name="Tang D."/>
            <person name="Shen Q."/>
            <person name="Xue P."/>
            <person name="Zou S."/>
            <person name="Wang X."/>
            <person name="Liu X."/>
            <person name="Wang F."/>
            <person name="Yang Y."/>
            <person name="An X."/>
            <person name="Dong Z."/>
            <person name="Zhang K."/>
            <person name="Zhang X."/>
            <person name="Luo M.C."/>
            <person name="Dvorak J."/>
            <person name="Tong Y."/>
            <person name="Wang J."/>
            <person name="Yang H."/>
            <person name="Li Z."/>
            <person name="Wang D."/>
            <person name="Zhang A."/>
            <person name="Wang J."/>
        </authorList>
    </citation>
    <scope>NUCLEOTIDE SEQUENCE</scope>
</reference>
<organism evidence="1">
    <name type="scientific">Triticum urartu</name>
    <name type="common">Red wild einkorn</name>
    <name type="synonym">Crithodium urartu</name>
    <dbReference type="NCBI Taxonomy" id="4572"/>
    <lineage>
        <taxon>Eukaryota</taxon>
        <taxon>Viridiplantae</taxon>
        <taxon>Streptophyta</taxon>
        <taxon>Embryophyta</taxon>
        <taxon>Tracheophyta</taxon>
        <taxon>Spermatophyta</taxon>
        <taxon>Magnoliopsida</taxon>
        <taxon>Liliopsida</taxon>
        <taxon>Poales</taxon>
        <taxon>Poaceae</taxon>
        <taxon>BOP clade</taxon>
        <taxon>Pooideae</taxon>
        <taxon>Triticodae</taxon>
        <taxon>Triticeae</taxon>
        <taxon>Triticinae</taxon>
        <taxon>Triticum</taxon>
    </lineage>
</organism>
<accession>M7Z0D3</accession>
<gene>
    <name evidence="1" type="ORF">TRIUR3_24984</name>
</gene>
<dbReference type="AlphaFoldDB" id="M7Z0D3"/>
<sequence>MQNGGGGWRLQGPDPRTAGPREADPQAGGAAVIAGDEEEGQSVVFRADPWRRGLLGREETRSAWRSALRPRMLLLHPHHQPKLWFHDKRIVHQTFVELMLQENVWSFHCVLQVINQDTV</sequence>
<name>M7Z0D3_TRIUA</name>
<protein>
    <submittedName>
        <fullName evidence="1">Uncharacterized protein</fullName>
    </submittedName>
</protein>